<dbReference type="GO" id="GO:0003964">
    <property type="term" value="F:RNA-directed DNA polymerase activity"/>
    <property type="evidence" value="ECO:0007669"/>
    <property type="project" value="UniProtKB-KW"/>
</dbReference>
<keyword evidence="2" id="KW-0808">Transferase</keyword>
<evidence type="ECO:0000313" key="3">
    <source>
        <dbReference type="Proteomes" id="UP000190286"/>
    </source>
</evidence>
<name>A0A1T4Y340_9FIRM</name>
<protein>
    <submittedName>
        <fullName evidence="2">Reverse transcriptase (RNA-dependent DNA polymerase)</fullName>
    </submittedName>
</protein>
<dbReference type="CDD" id="cd01651">
    <property type="entry name" value="RT_G2_intron"/>
    <property type="match status" value="1"/>
</dbReference>
<dbReference type="AlphaFoldDB" id="A0A1T4Y340"/>
<dbReference type="PANTHER" id="PTHR34047">
    <property type="entry name" value="NUCLEAR INTRON MATURASE 1, MITOCHONDRIAL-RELATED"/>
    <property type="match status" value="1"/>
</dbReference>
<feature type="domain" description="Reverse transcriptase" evidence="1">
    <location>
        <begin position="1"/>
        <end position="342"/>
    </location>
</feature>
<evidence type="ECO:0000313" key="2">
    <source>
        <dbReference type="EMBL" id="SKA95695.1"/>
    </source>
</evidence>
<keyword evidence="2" id="KW-0695">RNA-directed DNA polymerase</keyword>
<dbReference type="GeneID" id="93339079"/>
<dbReference type="InterPro" id="IPR000477">
    <property type="entry name" value="RT_dom"/>
</dbReference>
<sequence length="433" mass="50651">MSPSEWVHSDFAIRKSKRSYAHFDFRTDLSKCSDYITSPEKVATHAFYPFIHYTIEFEKYSKDKGKKIKKREICYASHIDRCIYQYYNHLLDEMYIKRVHEISISDSVVAYRSDLKKNNIHFSHEAFSFIKKNAPCYIMIGDFTNFFDNLDHLYLKQQLCQLLGVCQLPDDYYAVYKSVTKYCKWDLNDLLTLNHLKSHEELNKKDRVLSPYDFRKYKHAFLQKNPNAYGIPQGSPISALLANVYMLDCDKAIVDYVSALNGFYMRYSDDFCIIIPCEEKQIATDAFSHIKSILHGVKHLTLQPDKTQYFYYSGTSVENVATVFDSNSNGQNRYINFLGFTFDGTHIHIRGKTISKYYYRMGKKARSIVLQRKAGHNPSLRNLYMLYSRKGATSGRGNFLTYVNRAQCEFGVNEPIDQPVKNHMVKIRKRLNS</sequence>
<accession>A0A1T4Y340</accession>
<dbReference type="Pfam" id="PF00078">
    <property type="entry name" value="RVT_1"/>
    <property type="match status" value="1"/>
</dbReference>
<evidence type="ECO:0000259" key="1">
    <source>
        <dbReference type="PROSITE" id="PS50878"/>
    </source>
</evidence>
<dbReference type="PROSITE" id="PS50878">
    <property type="entry name" value="RT_POL"/>
    <property type="match status" value="1"/>
</dbReference>
<keyword evidence="2" id="KW-0548">Nucleotidyltransferase</keyword>
<reference evidence="2 3" key="1">
    <citation type="submission" date="2017-02" db="EMBL/GenBank/DDBJ databases">
        <authorList>
            <person name="Peterson S.W."/>
        </authorList>
    </citation>
    <scope>NUCLEOTIDE SEQUENCE [LARGE SCALE GENOMIC DNA]</scope>
    <source>
        <strain evidence="2 3">ATCC 27749</strain>
    </source>
</reference>
<dbReference type="SUPFAM" id="SSF56672">
    <property type="entry name" value="DNA/RNA polymerases"/>
    <property type="match status" value="1"/>
</dbReference>
<dbReference type="Proteomes" id="UP000190286">
    <property type="component" value="Unassembled WGS sequence"/>
</dbReference>
<dbReference type="OrthoDB" id="9788687at2"/>
<keyword evidence="3" id="KW-1185">Reference proteome</keyword>
<proteinExistence type="predicted"/>
<organism evidence="2 3">
    <name type="scientific">Gemmiger formicilis</name>
    <dbReference type="NCBI Taxonomy" id="745368"/>
    <lineage>
        <taxon>Bacteria</taxon>
        <taxon>Bacillati</taxon>
        <taxon>Bacillota</taxon>
        <taxon>Clostridia</taxon>
        <taxon>Eubacteriales</taxon>
        <taxon>Gemmiger</taxon>
    </lineage>
</organism>
<dbReference type="STRING" id="745368.SAMN02745178_02648"/>
<dbReference type="PANTHER" id="PTHR34047:SF8">
    <property type="entry name" value="PROTEIN YKFC"/>
    <property type="match status" value="1"/>
</dbReference>
<dbReference type="RefSeq" id="WP_078785460.1">
    <property type="nucleotide sequence ID" value="NZ_FUYF01000028.1"/>
</dbReference>
<dbReference type="InterPro" id="IPR051083">
    <property type="entry name" value="GrpII_Intron_Splice-Mob/Def"/>
</dbReference>
<gene>
    <name evidence="2" type="ORF">SAMN02745178_02648</name>
</gene>
<dbReference type="EMBL" id="FUYF01000028">
    <property type="protein sequence ID" value="SKA95695.1"/>
    <property type="molecule type" value="Genomic_DNA"/>
</dbReference>
<dbReference type="InterPro" id="IPR043502">
    <property type="entry name" value="DNA/RNA_pol_sf"/>
</dbReference>